<organism evidence="1 2">
    <name type="scientific">Pontiella sulfatireligans</name>
    <dbReference type="NCBI Taxonomy" id="2750658"/>
    <lineage>
        <taxon>Bacteria</taxon>
        <taxon>Pseudomonadati</taxon>
        <taxon>Kiritimatiellota</taxon>
        <taxon>Kiritimatiellia</taxon>
        <taxon>Kiritimatiellales</taxon>
        <taxon>Pontiellaceae</taxon>
        <taxon>Pontiella</taxon>
    </lineage>
</organism>
<evidence type="ECO:0000313" key="1">
    <source>
        <dbReference type="EMBL" id="VGO21710.1"/>
    </source>
</evidence>
<dbReference type="InterPro" id="IPR035093">
    <property type="entry name" value="RelE/ParE_toxin_dom_sf"/>
</dbReference>
<gene>
    <name evidence="1" type="ORF">SCARR_03784</name>
</gene>
<dbReference type="EMBL" id="CAAHFH010000002">
    <property type="protein sequence ID" value="VGO21710.1"/>
    <property type="molecule type" value="Genomic_DNA"/>
</dbReference>
<dbReference type="AlphaFoldDB" id="A0A6C2UN55"/>
<reference evidence="1 2" key="1">
    <citation type="submission" date="2019-04" db="EMBL/GenBank/DDBJ databases">
        <authorList>
            <person name="Van Vliet M D."/>
        </authorList>
    </citation>
    <scope>NUCLEOTIDE SEQUENCE [LARGE SCALE GENOMIC DNA]</scope>
    <source>
        <strain evidence="1 2">F21</strain>
    </source>
</reference>
<dbReference type="Proteomes" id="UP000346198">
    <property type="component" value="Unassembled WGS sequence"/>
</dbReference>
<accession>A0A6C2UN55</accession>
<sequence length="95" mass="11138">MKLLVLSSAERELVDAVDYYNAQCLGLGYEFAAEVQRGFKRIQEHPSAWPVFSSRSRRYLTDRFPYGILYEARRDCIVVGGIMHLRQDPQPWQDR</sequence>
<dbReference type="RefSeq" id="WP_136063150.1">
    <property type="nucleotide sequence ID" value="NZ_CAAHFH010000002.1"/>
</dbReference>
<proteinExistence type="predicted"/>
<dbReference type="Gene3D" id="3.30.2310.20">
    <property type="entry name" value="RelE-like"/>
    <property type="match status" value="1"/>
</dbReference>
<evidence type="ECO:0000313" key="2">
    <source>
        <dbReference type="Proteomes" id="UP000346198"/>
    </source>
</evidence>
<keyword evidence="2" id="KW-1185">Reference proteome</keyword>
<protein>
    <submittedName>
        <fullName evidence="1">Uncharacterized protein</fullName>
    </submittedName>
</protein>
<name>A0A6C2UN55_9BACT</name>